<feature type="transmembrane region" description="Helical" evidence="5">
    <location>
        <begin position="360"/>
        <end position="381"/>
    </location>
</feature>
<feature type="transmembrane region" description="Helical" evidence="5">
    <location>
        <begin position="388"/>
        <end position="408"/>
    </location>
</feature>
<name>A0ABW8YYL9_9FLAO</name>
<dbReference type="RefSeq" id="WP_408085464.1">
    <property type="nucleotide sequence ID" value="NZ_JBELPZ010000013.1"/>
</dbReference>
<comment type="subcellular location">
    <subcellularLocation>
        <location evidence="1">Membrane</location>
        <topology evidence="1">Multi-pass membrane protein</topology>
    </subcellularLocation>
</comment>
<keyword evidence="8" id="KW-1185">Reference proteome</keyword>
<keyword evidence="4 5" id="KW-0472">Membrane</keyword>
<evidence type="ECO:0000256" key="2">
    <source>
        <dbReference type="ARBA" id="ARBA00022692"/>
    </source>
</evidence>
<dbReference type="Proteomes" id="UP001629156">
    <property type="component" value="Unassembled WGS sequence"/>
</dbReference>
<evidence type="ECO:0000313" key="8">
    <source>
        <dbReference type="Proteomes" id="UP001629156"/>
    </source>
</evidence>
<feature type="transmembrane region" description="Helical" evidence="5">
    <location>
        <begin position="211"/>
        <end position="228"/>
    </location>
</feature>
<proteinExistence type="predicted"/>
<dbReference type="InterPro" id="IPR007016">
    <property type="entry name" value="O-antigen_ligase-rel_domated"/>
</dbReference>
<reference evidence="7 8" key="1">
    <citation type="submission" date="2024-06" db="EMBL/GenBank/DDBJ databases">
        <authorList>
            <person name="Kaempfer P."/>
            <person name="Viver T."/>
        </authorList>
    </citation>
    <scope>NUCLEOTIDE SEQUENCE [LARGE SCALE GENOMIC DNA]</scope>
    <source>
        <strain evidence="7 8">ST-119</strain>
    </source>
</reference>
<keyword evidence="3 5" id="KW-1133">Transmembrane helix</keyword>
<keyword evidence="7" id="KW-0436">Ligase</keyword>
<evidence type="ECO:0000259" key="6">
    <source>
        <dbReference type="Pfam" id="PF04932"/>
    </source>
</evidence>
<dbReference type="PANTHER" id="PTHR37422">
    <property type="entry name" value="TEICHURONIC ACID BIOSYNTHESIS PROTEIN TUAE"/>
    <property type="match status" value="1"/>
</dbReference>
<evidence type="ECO:0000256" key="1">
    <source>
        <dbReference type="ARBA" id="ARBA00004141"/>
    </source>
</evidence>
<feature type="transmembrane region" description="Helical" evidence="5">
    <location>
        <begin position="235"/>
        <end position="253"/>
    </location>
</feature>
<comment type="caution">
    <text evidence="7">The sequence shown here is derived from an EMBL/GenBank/DDBJ whole genome shotgun (WGS) entry which is preliminary data.</text>
</comment>
<feature type="domain" description="O-antigen ligase-related" evidence="6">
    <location>
        <begin position="194"/>
        <end position="372"/>
    </location>
</feature>
<dbReference type="Pfam" id="PF04932">
    <property type="entry name" value="Wzy_C"/>
    <property type="match status" value="1"/>
</dbReference>
<feature type="transmembrane region" description="Helical" evidence="5">
    <location>
        <begin position="123"/>
        <end position="143"/>
    </location>
</feature>
<dbReference type="PANTHER" id="PTHR37422:SF17">
    <property type="entry name" value="O-ANTIGEN LIGASE"/>
    <property type="match status" value="1"/>
</dbReference>
<keyword evidence="2 5" id="KW-0812">Transmembrane</keyword>
<organism evidence="7 8">
    <name type="scientific">Flavobacterium rhizosphaerae</name>
    <dbReference type="NCBI Taxonomy" id="3163298"/>
    <lineage>
        <taxon>Bacteria</taxon>
        <taxon>Pseudomonadati</taxon>
        <taxon>Bacteroidota</taxon>
        <taxon>Flavobacteriia</taxon>
        <taxon>Flavobacteriales</taxon>
        <taxon>Flavobacteriaceae</taxon>
        <taxon>Flavobacterium</taxon>
    </lineage>
</organism>
<dbReference type="EMBL" id="JBELPZ010000013">
    <property type="protein sequence ID" value="MFL9845194.1"/>
    <property type="molecule type" value="Genomic_DNA"/>
</dbReference>
<feature type="transmembrane region" description="Helical" evidence="5">
    <location>
        <begin position="27"/>
        <end position="52"/>
    </location>
</feature>
<evidence type="ECO:0000256" key="4">
    <source>
        <dbReference type="ARBA" id="ARBA00023136"/>
    </source>
</evidence>
<accession>A0ABW8YYL9</accession>
<dbReference type="GO" id="GO:0016874">
    <property type="term" value="F:ligase activity"/>
    <property type="evidence" value="ECO:0007669"/>
    <property type="project" value="UniProtKB-KW"/>
</dbReference>
<feature type="transmembrane region" description="Helical" evidence="5">
    <location>
        <begin position="163"/>
        <end position="182"/>
    </location>
</feature>
<feature type="transmembrane region" description="Helical" evidence="5">
    <location>
        <begin position="189"/>
        <end position="205"/>
    </location>
</feature>
<gene>
    <name evidence="7" type="ORF">ABS766_12265</name>
</gene>
<sequence>MANIYSFSRNALLRRIGLVPGKKQQVFFISLVALTIPMGYGYNSIALILFVLFSILAAQRHTTWIRFTTSLPAFLFILMAFSLLWSIDFKISLKALGREAALLFIPLAFCLNRPLKFRHVNQVLNNYGLGMCVFALYFFIRAVVRYFNTGDTNVFFYHEFSTFKINAIYLSALFSLALFIFLAKKNKTFWGYTAIVFLLFVIFLLSSKNVILIDVFLVIVYYLFFSPLPKKAKLSGLAAFLILFAGLAYFGNIGRRFSQELDPVTEEKTGNGVHNVTINEAWNQDTFNENDYFNGTAFRTYQIRIFKEMLQEDGVFFTGYGLSASQIKIEEKGVEHDVDHSSEGAVSYNKMNFHNQYVEVFADLGFFGFFIVVILLLISLYKGLKSKYFVHIAFAVLMISLFLTESFLWRQRGVVFFTLFYCLFNELVGLWKRKMPEPTPKTT</sequence>
<evidence type="ECO:0000256" key="3">
    <source>
        <dbReference type="ARBA" id="ARBA00022989"/>
    </source>
</evidence>
<protein>
    <submittedName>
        <fullName evidence="7">O-antigen ligase family protein</fullName>
    </submittedName>
</protein>
<evidence type="ECO:0000313" key="7">
    <source>
        <dbReference type="EMBL" id="MFL9845194.1"/>
    </source>
</evidence>
<feature type="transmembrane region" description="Helical" evidence="5">
    <location>
        <begin position="414"/>
        <end position="431"/>
    </location>
</feature>
<evidence type="ECO:0000256" key="5">
    <source>
        <dbReference type="SAM" id="Phobius"/>
    </source>
</evidence>
<feature type="transmembrane region" description="Helical" evidence="5">
    <location>
        <begin position="64"/>
        <end position="85"/>
    </location>
</feature>
<dbReference type="InterPro" id="IPR051533">
    <property type="entry name" value="WaaL-like"/>
</dbReference>